<evidence type="ECO:0000256" key="1">
    <source>
        <dbReference type="SAM" id="Coils"/>
    </source>
</evidence>
<feature type="region of interest" description="Disordered" evidence="2">
    <location>
        <begin position="184"/>
        <end position="220"/>
    </location>
</feature>
<accession>A0AAN6VWJ1</accession>
<dbReference type="SUPFAM" id="SSF81383">
    <property type="entry name" value="F-box domain"/>
    <property type="match status" value="1"/>
</dbReference>
<protein>
    <recommendedName>
        <fullName evidence="3">F-box domain-containing protein</fullName>
    </recommendedName>
</protein>
<feature type="region of interest" description="Disordered" evidence="2">
    <location>
        <begin position="439"/>
        <end position="537"/>
    </location>
</feature>
<dbReference type="AlphaFoldDB" id="A0AAN6VWJ1"/>
<feature type="compositionally biased region" description="Basic and acidic residues" evidence="2">
    <location>
        <begin position="494"/>
        <end position="504"/>
    </location>
</feature>
<dbReference type="Pfam" id="PF12937">
    <property type="entry name" value="F-box-like"/>
    <property type="match status" value="1"/>
</dbReference>
<feature type="compositionally biased region" description="Low complexity" evidence="2">
    <location>
        <begin position="525"/>
        <end position="537"/>
    </location>
</feature>
<feature type="compositionally biased region" description="Acidic residues" evidence="2">
    <location>
        <begin position="963"/>
        <end position="975"/>
    </location>
</feature>
<evidence type="ECO:0000259" key="3">
    <source>
        <dbReference type="PROSITE" id="PS50181"/>
    </source>
</evidence>
<keyword evidence="5" id="KW-1185">Reference proteome</keyword>
<dbReference type="Proteomes" id="UP001302745">
    <property type="component" value="Unassembled WGS sequence"/>
</dbReference>
<feature type="region of interest" description="Disordered" evidence="2">
    <location>
        <begin position="901"/>
        <end position="930"/>
    </location>
</feature>
<dbReference type="Gene3D" id="1.10.287.1490">
    <property type="match status" value="1"/>
</dbReference>
<dbReference type="InterPro" id="IPR036047">
    <property type="entry name" value="F-box-like_dom_sf"/>
</dbReference>
<feature type="domain" description="F-box" evidence="3">
    <location>
        <begin position="18"/>
        <end position="63"/>
    </location>
</feature>
<feature type="region of interest" description="Disordered" evidence="2">
    <location>
        <begin position="237"/>
        <end position="261"/>
    </location>
</feature>
<organism evidence="4 5">
    <name type="scientific">Chaetomidium leptoderma</name>
    <dbReference type="NCBI Taxonomy" id="669021"/>
    <lineage>
        <taxon>Eukaryota</taxon>
        <taxon>Fungi</taxon>
        <taxon>Dikarya</taxon>
        <taxon>Ascomycota</taxon>
        <taxon>Pezizomycotina</taxon>
        <taxon>Sordariomycetes</taxon>
        <taxon>Sordariomycetidae</taxon>
        <taxon>Sordariales</taxon>
        <taxon>Chaetomiaceae</taxon>
        <taxon>Chaetomidium</taxon>
    </lineage>
</organism>
<feature type="compositionally biased region" description="Polar residues" evidence="2">
    <location>
        <begin position="454"/>
        <end position="465"/>
    </location>
</feature>
<sequence>MASATTQEALASPSTSHALGFVDLPQEVQTEIIRHCSTRDLICVALVSKHFRDLAAAQLYREFLIVFPDDDNPQFDTPVDALAGGFDTFVTSNYNYAHYLKTLCFDTLYMGDKAEVAYRPYLANLSCGKFMNTLLLMALRKARALESFKWNIRVELSRPVYNELHQARALSNLHIRLQAGPSQYETPPPLPYTASHSPPSLGSAHVPPASSLPPPPPPFGLMPPPAPGFYVPASTVPLPPLPKPPRARAPKKPSLGKEPPTLSGFKKLKSLAILDIDTLDIVPELQSCVRNSTGTLSKLKLSFSEKLASSARKPSVDPEPEDSDQEDELMPLPTHSHVQNEEMSGPARAFRAQEERKSQESVLGRILGVETTPAEKLQVAIVEKKEKKVKTKTEQELVEVIKTIATNIMGEINGTGDLAASQDVMDMIGVAAQKYINEAKSQQEKQDEKPIASEPSSSGAGQPSDENSHESPAEGSGPAVSLFSEEATVASSSRAKEEQGHANPDDINIEEPEEQLAMDPEEPPASDAPASETAGNPLEAPVSAAEAALANTRTEYEKVMATLESQKADYKALAEELETFESQAKTLTKEIQRWRASKSAAELKNLGDAETQLLGFSQNIRDMQKEVSACQVAIESAETTPPPGQAGLGKDQAHVRHMRDYLRETRGLALESLSIYLIPVKASVLSRAVDLRALRRLTLLNVGIQAPIWALLHRENKEAPLPLREIFTDNVSLVFLNFVSSLEEVHELFLLERENKAKPESFAPKTHTTMDQIRRLVLKKHLSTLQRLMIKNLADTAWDVNQKAILLLCRQGKKLEELACNMSIRAMHCLMQHIAGLASLRALHVVHLRNDDTCVWVMRETKRFLIDNASHYPDLKLEWVAIDEDDRVDRLIRVSDWLKDGDSDSDSKDGEGKEKDKKGKGKQKAASSPAVVGLGLEHDTVEVDIPALIAAVLGDDGSSSASDEGETDGDDDDEFLGQKIDTVEGILFCDVDGVRIFEKEIVAGRL</sequence>
<proteinExistence type="predicted"/>
<feature type="compositionally biased region" description="Acidic residues" evidence="2">
    <location>
        <begin position="507"/>
        <end position="524"/>
    </location>
</feature>
<evidence type="ECO:0000256" key="2">
    <source>
        <dbReference type="SAM" id="MobiDB-lite"/>
    </source>
</evidence>
<feature type="coiled-coil region" evidence="1">
    <location>
        <begin position="549"/>
        <end position="604"/>
    </location>
</feature>
<dbReference type="InterPro" id="IPR001810">
    <property type="entry name" value="F-box_dom"/>
</dbReference>
<feature type="compositionally biased region" description="Acidic residues" evidence="2">
    <location>
        <begin position="318"/>
        <end position="329"/>
    </location>
</feature>
<evidence type="ECO:0000313" key="4">
    <source>
        <dbReference type="EMBL" id="KAK4158111.1"/>
    </source>
</evidence>
<reference evidence="4" key="2">
    <citation type="submission" date="2023-05" db="EMBL/GenBank/DDBJ databases">
        <authorList>
            <consortium name="Lawrence Berkeley National Laboratory"/>
            <person name="Steindorff A."/>
            <person name="Hensen N."/>
            <person name="Bonometti L."/>
            <person name="Westerberg I."/>
            <person name="Brannstrom I.O."/>
            <person name="Guillou S."/>
            <person name="Cros-Aarteil S."/>
            <person name="Calhoun S."/>
            <person name="Haridas S."/>
            <person name="Kuo A."/>
            <person name="Mondo S."/>
            <person name="Pangilinan J."/>
            <person name="Riley R."/>
            <person name="Labutti K."/>
            <person name="Andreopoulos B."/>
            <person name="Lipzen A."/>
            <person name="Chen C."/>
            <person name="Yanf M."/>
            <person name="Daum C."/>
            <person name="Ng V."/>
            <person name="Clum A."/>
            <person name="Ohm R."/>
            <person name="Martin F."/>
            <person name="Silar P."/>
            <person name="Natvig D."/>
            <person name="Lalanne C."/>
            <person name="Gautier V."/>
            <person name="Ament-Velasquez S.L."/>
            <person name="Kruys A."/>
            <person name="Hutchinson M.I."/>
            <person name="Powell A.J."/>
            <person name="Barry K."/>
            <person name="Miller A.N."/>
            <person name="Grigoriev I.V."/>
            <person name="Debuchy R."/>
            <person name="Gladieux P."/>
            <person name="Thoren M.H."/>
            <person name="Johannesson H."/>
        </authorList>
    </citation>
    <scope>NUCLEOTIDE SEQUENCE</scope>
    <source>
        <strain evidence="4">CBS 538.74</strain>
    </source>
</reference>
<name>A0AAN6VWJ1_9PEZI</name>
<feature type="compositionally biased region" description="Basic and acidic residues" evidence="2">
    <location>
        <begin position="901"/>
        <end position="917"/>
    </location>
</feature>
<feature type="compositionally biased region" description="Basic and acidic residues" evidence="2">
    <location>
        <begin position="441"/>
        <end position="451"/>
    </location>
</feature>
<feature type="region of interest" description="Disordered" evidence="2">
    <location>
        <begin position="956"/>
        <end position="976"/>
    </location>
</feature>
<evidence type="ECO:0000313" key="5">
    <source>
        <dbReference type="Proteomes" id="UP001302745"/>
    </source>
</evidence>
<keyword evidence="1" id="KW-0175">Coiled coil</keyword>
<gene>
    <name evidence="4" type="ORF">C8A00DRAFT_11140</name>
</gene>
<dbReference type="PROSITE" id="PS50181">
    <property type="entry name" value="FBOX"/>
    <property type="match status" value="1"/>
</dbReference>
<reference evidence="4" key="1">
    <citation type="journal article" date="2023" name="Mol. Phylogenet. Evol.">
        <title>Genome-scale phylogeny and comparative genomics of the fungal order Sordariales.</title>
        <authorList>
            <person name="Hensen N."/>
            <person name="Bonometti L."/>
            <person name="Westerberg I."/>
            <person name="Brannstrom I.O."/>
            <person name="Guillou S."/>
            <person name="Cros-Aarteil S."/>
            <person name="Calhoun S."/>
            <person name="Haridas S."/>
            <person name="Kuo A."/>
            <person name="Mondo S."/>
            <person name="Pangilinan J."/>
            <person name="Riley R."/>
            <person name="LaButti K."/>
            <person name="Andreopoulos B."/>
            <person name="Lipzen A."/>
            <person name="Chen C."/>
            <person name="Yan M."/>
            <person name="Daum C."/>
            <person name="Ng V."/>
            <person name="Clum A."/>
            <person name="Steindorff A."/>
            <person name="Ohm R.A."/>
            <person name="Martin F."/>
            <person name="Silar P."/>
            <person name="Natvig D.O."/>
            <person name="Lalanne C."/>
            <person name="Gautier V."/>
            <person name="Ament-Velasquez S.L."/>
            <person name="Kruys A."/>
            <person name="Hutchinson M.I."/>
            <person name="Powell A.J."/>
            <person name="Barry K."/>
            <person name="Miller A.N."/>
            <person name="Grigoriev I.V."/>
            <person name="Debuchy R."/>
            <person name="Gladieux P."/>
            <person name="Hiltunen Thoren M."/>
            <person name="Johannesson H."/>
        </authorList>
    </citation>
    <scope>NUCLEOTIDE SEQUENCE</scope>
    <source>
        <strain evidence="4">CBS 538.74</strain>
    </source>
</reference>
<dbReference type="EMBL" id="MU856842">
    <property type="protein sequence ID" value="KAK4158111.1"/>
    <property type="molecule type" value="Genomic_DNA"/>
</dbReference>
<feature type="compositionally biased region" description="Pro residues" evidence="2">
    <location>
        <begin position="210"/>
        <end position="220"/>
    </location>
</feature>
<comment type="caution">
    <text evidence="4">The sequence shown here is derived from an EMBL/GenBank/DDBJ whole genome shotgun (WGS) entry which is preliminary data.</text>
</comment>
<feature type="region of interest" description="Disordered" evidence="2">
    <location>
        <begin position="307"/>
        <end position="330"/>
    </location>
</feature>